<dbReference type="PANTHER" id="PTHR33204:SF29">
    <property type="entry name" value="TRANSCRIPTIONAL REGULATOR"/>
    <property type="match status" value="1"/>
</dbReference>
<dbReference type="PANTHER" id="PTHR33204">
    <property type="entry name" value="TRANSCRIPTIONAL REGULATOR, MARR FAMILY"/>
    <property type="match status" value="1"/>
</dbReference>
<keyword evidence="3" id="KW-0804">Transcription</keyword>
<dbReference type="InterPro" id="IPR036390">
    <property type="entry name" value="WH_DNA-bd_sf"/>
</dbReference>
<dbReference type="PROSITE" id="PS51118">
    <property type="entry name" value="HTH_HXLR"/>
    <property type="match status" value="1"/>
</dbReference>
<evidence type="ECO:0000259" key="4">
    <source>
        <dbReference type="PROSITE" id="PS51118"/>
    </source>
</evidence>
<reference evidence="5 6" key="1">
    <citation type="submission" date="2018-02" db="EMBL/GenBank/DDBJ databases">
        <title>Draft genome sequence of Streptococcus oricebi CCUG 70868T type strain.</title>
        <authorList>
            <person name="Mendez V."/>
            <person name="Salva-Serra F."/>
            <person name="Jaen-Luchoro D."/>
            <person name="Gonzales-Siles L."/>
            <person name="Karlsson R."/>
            <person name="Engstrom-Jakobsson H."/>
            <person name="Busquets A."/>
            <person name="Gomila M."/>
            <person name="Pineiro-Iglesias B."/>
            <person name="Bennasar-Figueras A."/>
            <person name="Seeger M."/>
            <person name="Moore E."/>
        </authorList>
    </citation>
    <scope>NUCLEOTIDE SEQUENCE [LARGE SCALE GENOMIC DNA]</scope>
    <source>
        <strain evidence="5 6">CCUG 70868</strain>
    </source>
</reference>
<dbReference type="InterPro" id="IPR036388">
    <property type="entry name" value="WH-like_DNA-bd_sf"/>
</dbReference>
<evidence type="ECO:0000256" key="3">
    <source>
        <dbReference type="ARBA" id="ARBA00023163"/>
    </source>
</evidence>
<sequence length="109" mass="12511">MKSEKCQNQPCPVETTLKLIGGKWKGLLIYRLLDGKKRFSQLQKLIPSITHRSLSLQLKELEAAGLVKRTVYPEVPPKVEYELTVLGQSMSSIIYAIYDWGKFYQEGHK</sequence>
<organism evidence="5 6">
    <name type="scientific">Streptococcus oricebi</name>
    <dbReference type="NCBI Taxonomy" id="1547447"/>
    <lineage>
        <taxon>Bacteria</taxon>
        <taxon>Bacillati</taxon>
        <taxon>Bacillota</taxon>
        <taxon>Bacilli</taxon>
        <taxon>Lactobacillales</taxon>
        <taxon>Streptococcaceae</taxon>
        <taxon>Streptococcus</taxon>
    </lineage>
</organism>
<evidence type="ECO:0000313" key="5">
    <source>
        <dbReference type="EMBL" id="MBP2622510.1"/>
    </source>
</evidence>
<proteinExistence type="predicted"/>
<evidence type="ECO:0000313" key="6">
    <source>
        <dbReference type="Proteomes" id="UP001519296"/>
    </source>
</evidence>
<dbReference type="Proteomes" id="UP001519296">
    <property type="component" value="Unassembled WGS sequence"/>
</dbReference>
<gene>
    <name evidence="5" type="ORF">C4K46_01000</name>
</gene>
<evidence type="ECO:0000256" key="2">
    <source>
        <dbReference type="ARBA" id="ARBA00023125"/>
    </source>
</evidence>
<dbReference type="EMBL" id="PRDG01000001">
    <property type="protein sequence ID" value="MBP2622510.1"/>
    <property type="molecule type" value="Genomic_DNA"/>
</dbReference>
<protein>
    <submittedName>
        <fullName evidence="5">Transcriptional regulator</fullName>
    </submittedName>
</protein>
<keyword evidence="2" id="KW-0238">DNA-binding</keyword>
<dbReference type="Gene3D" id="1.10.10.10">
    <property type="entry name" value="Winged helix-like DNA-binding domain superfamily/Winged helix DNA-binding domain"/>
    <property type="match status" value="1"/>
</dbReference>
<feature type="domain" description="HTH hxlR-type" evidence="4">
    <location>
        <begin position="11"/>
        <end position="109"/>
    </location>
</feature>
<dbReference type="RefSeq" id="WP_209626467.1">
    <property type="nucleotide sequence ID" value="NZ_PRDG01000001.1"/>
</dbReference>
<dbReference type="InterPro" id="IPR002577">
    <property type="entry name" value="HTH_HxlR"/>
</dbReference>
<dbReference type="Pfam" id="PF01638">
    <property type="entry name" value="HxlR"/>
    <property type="match status" value="1"/>
</dbReference>
<accession>A0ABS5B100</accession>
<keyword evidence="1" id="KW-0805">Transcription regulation</keyword>
<keyword evidence="6" id="KW-1185">Reference proteome</keyword>
<comment type="caution">
    <text evidence="5">The sequence shown here is derived from an EMBL/GenBank/DDBJ whole genome shotgun (WGS) entry which is preliminary data.</text>
</comment>
<evidence type="ECO:0000256" key="1">
    <source>
        <dbReference type="ARBA" id="ARBA00023015"/>
    </source>
</evidence>
<dbReference type="SUPFAM" id="SSF46785">
    <property type="entry name" value="Winged helix' DNA-binding domain"/>
    <property type="match status" value="1"/>
</dbReference>
<name>A0ABS5B100_9STRE</name>